<evidence type="ECO:0000313" key="2">
    <source>
        <dbReference type="EMBL" id="KAA1069937.1"/>
    </source>
</evidence>
<reference evidence="4 5" key="1">
    <citation type="submission" date="2019-05" db="EMBL/GenBank/DDBJ databases">
        <title>Emergence of the Ug99 lineage of the wheat stem rust pathogen through somatic hybridization.</title>
        <authorList>
            <person name="Li F."/>
            <person name="Upadhyaya N.M."/>
            <person name="Sperschneider J."/>
            <person name="Matny O."/>
            <person name="Nguyen-Phuc H."/>
            <person name="Mago R."/>
            <person name="Raley C."/>
            <person name="Miller M.E."/>
            <person name="Silverstein K.A.T."/>
            <person name="Henningsen E."/>
            <person name="Hirsch C.D."/>
            <person name="Visser B."/>
            <person name="Pretorius Z.A."/>
            <person name="Steffenson B.J."/>
            <person name="Schwessinger B."/>
            <person name="Dodds P.N."/>
            <person name="Figueroa M."/>
        </authorList>
    </citation>
    <scope>NUCLEOTIDE SEQUENCE [LARGE SCALE GENOMIC DNA]</scope>
    <source>
        <strain evidence="3">21-0</strain>
        <strain evidence="2 5">Ug99</strain>
    </source>
</reference>
<dbReference type="EMBL" id="VDEP01000493">
    <property type="protein sequence ID" value="KAA1069937.1"/>
    <property type="molecule type" value="Genomic_DNA"/>
</dbReference>
<proteinExistence type="predicted"/>
<keyword evidence="4" id="KW-1185">Reference proteome</keyword>
<comment type="caution">
    <text evidence="2">The sequence shown here is derived from an EMBL/GenBank/DDBJ whole genome shotgun (WGS) entry which is preliminary data.</text>
</comment>
<accession>A0A5B0LYJ9</accession>
<dbReference type="Proteomes" id="UP000324748">
    <property type="component" value="Unassembled WGS sequence"/>
</dbReference>
<dbReference type="PANTHER" id="PTHR33246">
    <property type="entry name" value="CCHC-TYPE DOMAIN-CONTAINING PROTEIN"/>
    <property type="match status" value="1"/>
</dbReference>
<feature type="compositionally biased region" description="Polar residues" evidence="1">
    <location>
        <begin position="162"/>
        <end position="177"/>
    </location>
</feature>
<name>A0A5B0LYJ9_PUCGR</name>
<evidence type="ECO:0000313" key="5">
    <source>
        <dbReference type="Proteomes" id="UP000325313"/>
    </source>
</evidence>
<protein>
    <submittedName>
        <fullName evidence="2">Uncharacterized protein</fullName>
    </submittedName>
</protein>
<feature type="region of interest" description="Disordered" evidence="1">
    <location>
        <begin position="158"/>
        <end position="193"/>
    </location>
</feature>
<dbReference type="PANTHER" id="PTHR33246:SF51">
    <property type="entry name" value="MYB_SANT-LIKE DOMAIN-CONTAINING PROTEIN"/>
    <property type="match status" value="1"/>
</dbReference>
<sequence>MDIDPRDTKLAKLQEQMAKILAVVKEELKIRKDTKEQLAKEAQLATALKTASTSCTGQRPPTSLMALAELKQRGNTKPSTPLYETQVRYYCKREGHRTYRWQELLKDKEQGLVRRNGKDWYLPNGQHIPWNPARTIRTVLAEASADPQMQEAARKLAESLKSGKTQAPATMKTSAQTIVWDPPQLGERSQAPK</sequence>
<evidence type="ECO:0000313" key="3">
    <source>
        <dbReference type="EMBL" id="KAA1093068.1"/>
    </source>
</evidence>
<dbReference type="OrthoDB" id="2514139at2759"/>
<organism evidence="2 5">
    <name type="scientific">Puccinia graminis f. sp. tritici</name>
    <dbReference type="NCBI Taxonomy" id="56615"/>
    <lineage>
        <taxon>Eukaryota</taxon>
        <taxon>Fungi</taxon>
        <taxon>Dikarya</taxon>
        <taxon>Basidiomycota</taxon>
        <taxon>Pucciniomycotina</taxon>
        <taxon>Pucciniomycetes</taxon>
        <taxon>Pucciniales</taxon>
        <taxon>Pucciniaceae</taxon>
        <taxon>Puccinia</taxon>
    </lineage>
</organism>
<dbReference type="EMBL" id="VSWC01000080">
    <property type="protein sequence ID" value="KAA1093068.1"/>
    <property type="molecule type" value="Genomic_DNA"/>
</dbReference>
<dbReference type="AlphaFoldDB" id="A0A5B0LYJ9"/>
<dbReference type="Proteomes" id="UP000325313">
    <property type="component" value="Unassembled WGS sequence"/>
</dbReference>
<gene>
    <name evidence="3" type="ORF">PGT21_023653</name>
    <name evidence="2" type="ORF">PGTUg99_004179</name>
</gene>
<evidence type="ECO:0000313" key="4">
    <source>
        <dbReference type="Proteomes" id="UP000324748"/>
    </source>
</evidence>
<evidence type="ECO:0000256" key="1">
    <source>
        <dbReference type="SAM" id="MobiDB-lite"/>
    </source>
</evidence>